<organism evidence="3 4">
    <name type="scientific">Caerostris darwini</name>
    <dbReference type="NCBI Taxonomy" id="1538125"/>
    <lineage>
        <taxon>Eukaryota</taxon>
        <taxon>Metazoa</taxon>
        <taxon>Ecdysozoa</taxon>
        <taxon>Arthropoda</taxon>
        <taxon>Chelicerata</taxon>
        <taxon>Arachnida</taxon>
        <taxon>Araneae</taxon>
        <taxon>Araneomorphae</taxon>
        <taxon>Entelegynae</taxon>
        <taxon>Araneoidea</taxon>
        <taxon>Araneidae</taxon>
        <taxon>Caerostris</taxon>
    </lineage>
</organism>
<protein>
    <submittedName>
        <fullName evidence="3">Uncharacterized protein</fullName>
    </submittedName>
</protein>
<evidence type="ECO:0000313" key="4">
    <source>
        <dbReference type="Proteomes" id="UP001054837"/>
    </source>
</evidence>
<keyword evidence="2" id="KW-0472">Membrane</keyword>
<evidence type="ECO:0000256" key="2">
    <source>
        <dbReference type="SAM" id="Phobius"/>
    </source>
</evidence>
<keyword evidence="2" id="KW-0812">Transmembrane</keyword>
<feature type="region of interest" description="Disordered" evidence="1">
    <location>
        <begin position="1"/>
        <end position="54"/>
    </location>
</feature>
<dbReference type="AlphaFoldDB" id="A0AAV4WL64"/>
<proteinExistence type="predicted"/>
<reference evidence="3 4" key="1">
    <citation type="submission" date="2021-06" db="EMBL/GenBank/DDBJ databases">
        <title>Caerostris darwini draft genome.</title>
        <authorList>
            <person name="Kono N."/>
            <person name="Arakawa K."/>
        </authorList>
    </citation>
    <scope>NUCLEOTIDE SEQUENCE [LARGE SCALE GENOMIC DNA]</scope>
</reference>
<keyword evidence="2" id="KW-1133">Transmembrane helix</keyword>
<comment type="caution">
    <text evidence="3">The sequence shown here is derived from an EMBL/GenBank/DDBJ whole genome shotgun (WGS) entry which is preliminary data.</text>
</comment>
<evidence type="ECO:0000256" key="1">
    <source>
        <dbReference type="SAM" id="MobiDB-lite"/>
    </source>
</evidence>
<dbReference type="EMBL" id="BPLQ01014730">
    <property type="protein sequence ID" value="GIY82681.1"/>
    <property type="molecule type" value="Genomic_DNA"/>
</dbReference>
<evidence type="ECO:0000313" key="3">
    <source>
        <dbReference type="EMBL" id="GIY82681.1"/>
    </source>
</evidence>
<keyword evidence="4" id="KW-1185">Reference proteome</keyword>
<name>A0AAV4WL64_9ARAC</name>
<feature type="transmembrane region" description="Helical" evidence="2">
    <location>
        <begin position="164"/>
        <end position="188"/>
    </location>
</feature>
<gene>
    <name evidence="3" type="ORF">CDAR_485971</name>
</gene>
<dbReference type="Proteomes" id="UP001054837">
    <property type="component" value="Unassembled WGS sequence"/>
</dbReference>
<sequence length="305" mass="34114">MTQQLLATLPPLSPGSKTKFDPERAARKCQLLPQTNDPKGKNQGRCDVTHPPPPAATTCSNTQTILRREDTGNNWFDSPIRNGHSVAIAYRGIEPRSSIGKPSANTERMFMYWSLDDTNFILFCGFFFALADCNRCELFPNFGPAQWRIFYSARNQNNERERDLAVAFSWSALPAVVYVFLLFDFSFFPTLLPYEKCFFRFLLSFDVARKALPRPSADGNHVGRLDSDQTSSGFSVRSRRLCTPPLPPTLSFSPSPICLLCKVSGAASFFLECISFVPCSNSGGGEQKVRCLLHPLRTSGARFPR</sequence>
<accession>A0AAV4WL64</accession>